<evidence type="ECO:0000313" key="2">
    <source>
        <dbReference type="Proteomes" id="UP000595362"/>
    </source>
</evidence>
<dbReference type="EMBL" id="CP066681">
    <property type="protein sequence ID" value="QQG36521.1"/>
    <property type="molecule type" value="Genomic_DNA"/>
</dbReference>
<sequence>MIIIAREELNQAASGLTEPRREGFAFRRWLATEAPAKHEADAASLDRPTAQPVADLYKNRFWRCE</sequence>
<protein>
    <submittedName>
        <fullName evidence="1">Uncharacterized protein</fullName>
    </submittedName>
</protein>
<dbReference type="Proteomes" id="UP000595362">
    <property type="component" value="Chromosome"/>
</dbReference>
<dbReference type="AlphaFoldDB" id="A0A7T5R304"/>
<proteinExistence type="predicted"/>
<organism evidence="1 2">
    <name type="scientific">Micavibrio aeruginosavorus</name>
    <dbReference type="NCBI Taxonomy" id="349221"/>
    <lineage>
        <taxon>Bacteria</taxon>
        <taxon>Pseudomonadati</taxon>
        <taxon>Bdellovibrionota</taxon>
        <taxon>Bdellovibrionia</taxon>
        <taxon>Bdellovibrionales</taxon>
        <taxon>Pseudobdellovibrionaceae</taxon>
        <taxon>Micavibrio</taxon>
    </lineage>
</organism>
<reference evidence="1 2" key="1">
    <citation type="submission" date="2020-07" db="EMBL/GenBank/DDBJ databases">
        <title>Huge and variable diversity of episymbiotic CPR bacteria and DPANN archaea in groundwater ecosystems.</title>
        <authorList>
            <person name="He C.Y."/>
            <person name="Keren R."/>
            <person name="Whittaker M."/>
            <person name="Farag I.F."/>
            <person name="Doudna J."/>
            <person name="Cate J.H.D."/>
            <person name="Banfield J.F."/>
        </authorList>
    </citation>
    <scope>NUCLEOTIDE SEQUENCE [LARGE SCALE GENOMIC DNA]</scope>
    <source>
        <strain evidence="1">NC_groundwater_70_Ag_B-0.1um_54_66</strain>
    </source>
</reference>
<gene>
    <name evidence="1" type="ORF">HYS17_01650</name>
</gene>
<evidence type="ECO:0000313" key="1">
    <source>
        <dbReference type="EMBL" id="QQG36521.1"/>
    </source>
</evidence>
<accession>A0A7T5R304</accession>
<name>A0A7T5R304_9BACT</name>